<evidence type="ECO:0000313" key="1">
    <source>
        <dbReference type="EMBL" id="KJS63729.1"/>
    </source>
</evidence>
<protein>
    <submittedName>
        <fullName evidence="1">Uncharacterized protein</fullName>
    </submittedName>
</protein>
<dbReference type="EMBL" id="JZKH01000001">
    <property type="protein sequence ID" value="KJS63729.1"/>
    <property type="molecule type" value="Genomic_DNA"/>
</dbReference>
<dbReference type="RefSeq" id="WP_045691850.1">
    <property type="nucleotide sequence ID" value="NZ_JZKH01000001.1"/>
</dbReference>
<dbReference type="OrthoDB" id="4115567at2"/>
<accession>A0A0F2TKR1</accession>
<dbReference type="AlphaFoldDB" id="A0A0F2TKR1"/>
<dbReference type="PATRIC" id="fig|359131.3.peg.32"/>
<sequence length="214" mass="23165">MDDYAYMPALTTAAADPSAQSWSIDGWRIERAVIQGTSEYVTMNDPLGPESSDVPMRSGGTPVYLVFGEDDPDEPVAALVHPMDGLPVRTEDWGDGLMTPSGLAVLHAHPGNDHLGPAGEMVRRTWAVLHARAAEGDDWMLENFREQLRRVHIDPTDWPVEPVEGDFTNNWLLIPDEAGTGTVLGILVDPDGSSTTTCLDEDGEPVGTLLTFGL</sequence>
<reference evidence="1 2" key="1">
    <citation type="submission" date="2015-02" db="EMBL/GenBank/DDBJ databases">
        <authorList>
            <person name="Ju K.-S."/>
            <person name="Doroghazi J.R."/>
            <person name="Metcalf W."/>
        </authorList>
    </citation>
    <scope>NUCLEOTIDE SEQUENCE [LARGE SCALE GENOMIC DNA]</scope>
    <source>
        <strain evidence="1 2">ATCC 31215</strain>
    </source>
</reference>
<gene>
    <name evidence="1" type="ORF">VM95_00145</name>
</gene>
<organism evidence="1 2">
    <name type="scientific">Streptomyces rubellomurinus (strain ATCC 31215)</name>
    <dbReference type="NCBI Taxonomy" id="359131"/>
    <lineage>
        <taxon>Bacteria</taxon>
        <taxon>Bacillati</taxon>
        <taxon>Actinomycetota</taxon>
        <taxon>Actinomycetes</taxon>
        <taxon>Kitasatosporales</taxon>
        <taxon>Streptomycetaceae</taxon>
        <taxon>Streptomyces</taxon>
    </lineage>
</organism>
<proteinExistence type="predicted"/>
<name>A0A0F2TKR1_STRR3</name>
<evidence type="ECO:0000313" key="2">
    <source>
        <dbReference type="Proteomes" id="UP000033699"/>
    </source>
</evidence>
<dbReference type="Proteomes" id="UP000033699">
    <property type="component" value="Unassembled WGS sequence"/>
</dbReference>
<keyword evidence="2" id="KW-1185">Reference proteome</keyword>
<comment type="caution">
    <text evidence="1">The sequence shown here is derived from an EMBL/GenBank/DDBJ whole genome shotgun (WGS) entry which is preliminary data.</text>
</comment>